<evidence type="ECO:0008006" key="3">
    <source>
        <dbReference type="Google" id="ProtNLM"/>
    </source>
</evidence>
<dbReference type="SUPFAM" id="SSF54909">
    <property type="entry name" value="Dimeric alpha+beta barrel"/>
    <property type="match status" value="1"/>
</dbReference>
<dbReference type="InterPro" id="IPR011008">
    <property type="entry name" value="Dimeric_a/b-barrel"/>
</dbReference>
<dbReference type="RefSeq" id="WP_092039549.1">
    <property type="nucleotide sequence ID" value="NZ_FOTK01000008.1"/>
</dbReference>
<organism evidence="1 2">
    <name type="scientific">Methylobacterium pseudosasicola</name>
    <dbReference type="NCBI Taxonomy" id="582667"/>
    <lineage>
        <taxon>Bacteria</taxon>
        <taxon>Pseudomonadati</taxon>
        <taxon>Pseudomonadota</taxon>
        <taxon>Alphaproteobacteria</taxon>
        <taxon>Hyphomicrobiales</taxon>
        <taxon>Methylobacteriaceae</taxon>
        <taxon>Methylobacterium</taxon>
    </lineage>
</organism>
<evidence type="ECO:0000313" key="1">
    <source>
        <dbReference type="EMBL" id="SFL65074.1"/>
    </source>
</evidence>
<dbReference type="Gene3D" id="3.30.70.100">
    <property type="match status" value="1"/>
</dbReference>
<proteinExistence type="predicted"/>
<accession>A0A1I4JEW1</accession>
<dbReference type="AlphaFoldDB" id="A0A1I4JEW1"/>
<dbReference type="Proteomes" id="UP000199048">
    <property type="component" value="Unassembled WGS sequence"/>
</dbReference>
<name>A0A1I4JEW1_9HYPH</name>
<sequence>MAFGVLLYDRFETDPPGDEYASQSRALIKRVLSMPGAVSFMGYRSVSGSPNTISITEFKTLEDVQRAAASDELKAVFKAMEASGTKPTLLIMERSPLTPEPIKAPNA</sequence>
<gene>
    <name evidence="1" type="ORF">SAMN05192568_100819</name>
</gene>
<dbReference type="EMBL" id="FOTK01000008">
    <property type="protein sequence ID" value="SFL65074.1"/>
    <property type="molecule type" value="Genomic_DNA"/>
</dbReference>
<evidence type="ECO:0000313" key="2">
    <source>
        <dbReference type="Proteomes" id="UP000199048"/>
    </source>
</evidence>
<reference evidence="2" key="1">
    <citation type="submission" date="2016-10" db="EMBL/GenBank/DDBJ databases">
        <authorList>
            <person name="Varghese N."/>
            <person name="Submissions S."/>
        </authorList>
    </citation>
    <scope>NUCLEOTIDE SEQUENCE [LARGE SCALE GENOMIC DNA]</scope>
    <source>
        <strain evidence="2">BL36</strain>
    </source>
</reference>
<dbReference type="OrthoDB" id="8019194at2"/>
<protein>
    <recommendedName>
        <fullName evidence="3">Antibiotic biosynthesis monooxygenase</fullName>
    </recommendedName>
</protein>
<keyword evidence="2" id="KW-1185">Reference proteome</keyword>